<dbReference type="Proteomes" id="UP001497457">
    <property type="component" value="Chromosome 3rd"/>
</dbReference>
<comment type="similarity">
    <text evidence="1">Belongs to the BROX family.</text>
</comment>
<dbReference type="PANTHER" id="PTHR23032">
    <property type="entry name" value="BRO1 DOMAIN-CONTAINING PROTEIN BROX"/>
    <property type="match status" value="1"/>
</dbReference>
<accession>A0ABC9CGI2</accession>
<dbReference type="InterPro" id="IPR004328">
    <property type="entry name" value="BRO1_dom"/>
</dbReference>
<evidence type="ECO:0000256" key="2">
    <source>
        <dbReference type="SAM" id="MobiDB-lite"/>
    </source>
</evidence>
<sequence>MGCGASKWGDPGVRQRSLSSVGEVVVFLPGLRVPRNIDFSRTLGDHLDKSIAERLTALRARVVLMAAQESATALKPRRRVATRHGGSSTANLLQALEEYLPVLLGLVKEGTQLRNKVQFVWANQEDVAEANTLLLPRSYADGHGPRVSEESRQATVDLFLKAAGYLDCSIHHVLTQIPPERRRELPVDLAEDNLKALSLQGLSQGVDMQLGLAIDNPKATLAVKRRLACEMIKCWKQVKDTIPELPLSDGWGKKHALFVKWKYVEAKAAAYYFHGLILDEGETEKAQEMAIAALQASEEFLNESKRASEAFHAAPPASRRPAPFGTTKYLLEMISKDVQSKVQSYQDLYTQQRGSNIGVSKIIATPPQLPDFPLALSPEDYELPQSDPFWKEANQ</sequence>
<evidence type="ECO:0000256" key="1">
    <source>
        <dbReference type="ARBA" id="ARBA00008901"/>
    </source>
</evidence>
<dbReference type="Gene3D" id="1.25.40.280">
    <property type="entry name" value="alix/aip1 like domains"/>
    <property type="match status" value="1"/>
</dbReference>
<gene>
    <name evidence="4" type="ORF">URODEC1_LOCUS75534</name>
    <name evidence="5" type="ORF">URODEC1_LOCUS95352</name>
</gene>
<dbReference type="PANTHER" id="PTHR23032:SF11">
    <property type="entry name" value="BRO1 DOMAIN-CONTAINING PROTEIN"/>
    <property type="match status" value="1"/>
</dbReference>
<feature type="domain" description="BRO1" evidence="3">
    <location>
        <begin position="25"/>
        <end position="393"/>
    </location>
</feature>
<reference evidence="4 6" key="1">
    <citation type="submission" date="2024-10" db="EMBL/GenBank/DDBJ databases">
        <authorList>
            <person name="Ryan C."/>
        </authorList>
    </citation>
    <scope>NUCLEOTIDE SEQUENCE [LARGE SCALE GENOMIC DNA]</scope>
</reference>
<dbReference type="InterPro" id="IPR038898">
    <property type="entry name" value="BROX"/>
</dbReference>
<evidence type="ECO:0000313" key="6">
    <source>
        <dbReference type="Proteomes" id="UP001497457"/>
    </source>
</evidence>
<dbReference type="EMBL" id="OZ075114">
    <property type="protein sequence ID" value="CAL5056952.1"/>
    <property type="molecule type" value="Genomic_DNA"/>
</dbReference>
<protein>
    <recommendedName>
        <fullName evidence="3">BRO1 domain-containing protein</fullName>
    </recommendedName>
</protein>
<organism evidence="4 6">
    <name type="scientific">Urochloa decumbens</name>
    <dbReference type="NCBI Taxonomy" id="240449"/>
    <lineage>
        <taxon>Eukaryota</taxon>
        <taxon>Viridiplantae</taxon>
        <taxon>Streptophyta</taxon>
        <taxon>Embryophyta</taxon>
        <taxon>Tracheophyta</taxon>
        <taxon>Spermatophyta</taxon>
        <taxon>Magnoliopsida</taxon>
        <taxon>Liliopsida</taxon>
        <taxon>Poales</taxon>
        <taxon>Poaceae</taxon>
        <taxon>PACMAD clade</taxon>
        <taxon>Panicoideae</taxon>
        <taxon>Panicodae</taxon>
        <taxon>Paniceae</taxon>
        <taxon>Melinidinae</taxon>
        <taxon>Urochloa</taxon>
    </lineage>
</organism>
<feature type="region of interest" description="Disordered" evidence="2">
    <location>
        <begin position="374"/>
        <end position="395"/>
    </location>
</feature>
<evidence type="ECO:0000313" key="4">
    <source>
        <dbReference type="EMBL" id="CAL5020694.1"/>
    </source>
</evidence>
<name>A0ABC9CGI2_9POAL</name>
<dbReference type="AlphaFoldDB" id="A0ABC9CGI2"/>
<dbReference type="InterPro" id="IPR038499">
    <property type="entry name" value="BRO1_sf"/>
</dbReference>
<evidence type="ECO:0000259" key="3">
    <source>
        <dbReference type="SMART" id="SM01041"/>
    </source>
</evidence>
<dbReference type="SMART" id="SM01041">
    <property type="entry name" value="BRO1"/>
    <property type="match status" value="1"/>
</dbReference>
<keyword evidence="6" id="KW-1185">Reference proteome</keyword>
<evidence type="ECO:0000313" key="5">
    <source>
        <dbReference type="EMBL" id="CAL5056952.1"/>
    </source>
</evidence>
<proteinExistence type="inferred from homology"/>
<dbReference type="EMBL" id="OZ075113">
    <property type="protein sequence ID" value="CAL5020694.1"/>
    <property type="molecule type" value="Genomic_DNA"/>
</dbReference>
<dbReference type="Proteomes" id="UP001497457">
    <property type="component" value="Chromosome 4rd"/>
</dbReference>